<dbReference type="Proteomes" id="UP000000749">
    <property type="component" value="Chromosome"/>
</dbReference>
<evidence type="ECO:0000259" key="1">
    <source>
        <dbReference type="PROSITE" id="PS51977"/>
    </source>
</evidence>
<organism evidence="2 3">
    <name type="scientific">Escherichia coli O7:K1 (strain IAI39 / ExPEC)</name>
    <dbReference type="NCBI Taxonomy" id="585057"/>
    <lineage>
        <taxon>Bacteria</taxon>
        <taxon>Pseudomonadati</taxon>
        <taxon>Pseudomonadota</taxon>
        <taxon>Gammaproteobacteria</taxon>
        <taxon>Enterobacterales</taxon>
        <taxon>Enterobacteriaceae</taxon>
        <taxon>Escherichia</taxon>
    </lineage>
</organism>
<dbReference type="InterPro" id="IPR049809">
    <property type="entry name" value="YehF/YfeS-like_WGR"/>
</dbReference>
<dbReference type="PANTHER" id="PTHR30634:SF13">
    <property type="entry name" value="PROTEIN YEHF"/>
    <property type="match status" value="1"/>
</dbReference>
<dbReference type="Pfam" id="PF13569">
    <property type="entry name" value="DUF4132"/>
    <property type="match status" value="1"/>
</dbReference>
<dbReference type="InterPro" id="IPR025406">
    <property type="entry name" value="DUF4132"/>
</dbReference>
<dbReference type="Gene3D" id="2.20.140.10">
    <property type="entry name" value="WGR domain"/>
    <property type="match status" value="1"/>
</dbReference>
<reference evidence="3" key="1">
    <citation type="journal article" date="2009" name="PLoS Genet.">
        <title>Organised genome dynamics in the Escherichia coli species results in highly diverse adaptive paths.</title>
        <authorList>
            <person name="Touchon M."/>
            <person name="Hoede C."/>
            <person name="Tenaillon O."/>
            <person name="Barbe V."/>
            <person name="Baeriswyl S."/>
            <person name="Bidet P."/>
            <person name="Bingen E."/>
            <person name="Bonacorsi S."/>
            <person name="Bouchier C."/>
            <person name="Bouvet O."/>
            <person name="Calteau A."/>
            <person name="Chiapello H."/>
            <person name="Clermont O."/>
            <person name="Cruveiller S."/>
            <person name="Danchin A."/>
            <person name="Diard M."/>
            <person name="Dossat C."/>
            <person name="Karoui M.E."/>
            <person name="Frapy E."/>
            <person name="Garry L."/>
            <person name="Ghigo J.M."/>
            <person name="Gilles A.M."/>
            <person name="Johnson J."/>
            <person name="Le Bouguenec C."/>
            <person name="Lescat M."/>
            <person name="Mangenot S."/>
            <person name="Martinez-Jehanne V."/>
            <person name="Matic I."/>
            <person name="Nassif X."/>
            <person name="Oztas S."/>
            <person name="Petit M.A."/>
            <person name="Pichon C."/>
            <person name="Rouy Z."/>
            <person name="Ruf C.S."/>
            <person name="Schneider D."/>
            <person name="Tourret J."/>
            <person name="Vacherie B."/>
            <person name="Vallenet D."/>
            <person name="Medigue C."/>
            <person name="Rocha E.P.C."/>
            <person name="Denamur E."/>
        </authorList>
    </citation>
    <scope>NUCLEOTIDE SEQUENCE [LARGE SCALE GENOMIC DNA]</scope>
    <source>
        <strain evidence="3">IAI39 / ExPEC</strain>
    </source>
</reference>
<gene>
    <name evidence="2" type="ordered locus">ECIAI39_0901</name>
</gene>
<dbReference type="PATRIC" id="fig|585057.6.peg.951"/>
<dbReference type="EMBL" id="CU928164">
    <property type="protein sequence ID" value="CAR17038.1"/>
    <property type="molecule type" value="Genomic_DNA"/>
</dbReference>
<dbReference type="PROSITE" id="PS51977">
    <property type="entry name" value="WGR"/>
    <property type="match status" value="1"/>
</dbReference>
<dbReference type="RefSeq" id="WP_001215580.1">
    <property type="nucleotide sequence ID" value="NC_011750.1"/>
</dbReference>
<dbReference type="SMART" id="SM00773">
    <property type="entry name" value="WGR"/>
    <property type="match status" value="1"/>
</dbReference>
<dbReference type="InterPro" id="IPR036930">
    <property type="entry name" value="WGR_dom_sf"/>
</dbReference>
<name>A0A0H3MEM7_ECO7I</name>
<dbReference type="KEGG" id="ect:ECIAI39_0901"/>
<sequence length="1268" mass="143659">MRHFIYQDEKSHKFWAVEQQENELHICWGKVGTKGQNLVKSFADAAAAAKAELKLIAEKTKKGYVENASANVHIPPITKATPEVETSPKSKNKRPWLADDAVIPLTDDINRFAFPHRSRPREINYLYKDGQIWKRIANNTRAYDPDNNYRSYPENWQLAFAELQRRILNNQQTGSIQSDAALLWSLWNSYSTDELVDDLVIRCGLESAVEIALLALRLKYKPVKANVTTIIPPDLKAESLPNWHQRLCHHLSLASEDEWQRCVDKVLAAIPSLSPARQPFAALLLPERPDIANAMALRYADQNVPAMTWLRLVITDDTALSTVEKYDFPPLYRDFRNFRAYLAMLLANNGIRGVSQILLEFTEEHSDNPTYLFERNSETENLVKWLWKTNHPDAIQILILGVIGKKKHLEYLSKACQKHPAAALAAYATLLAIHEDKEWHKALVKLITITPELVCDVIPWVNAKAAGILSECRPQSVAEECEYATADMLPQLFVAPPWVINKKKNVIPVFDLPVLPVPAVTDITPGITELISHTDISRFSEIAQYQASQQTLFTDLPLIEKESWETSFIPFTPEQQILWQLGFNEWRHCEDDLHEKKYIPQSAVDALLRFDFPTLKAEFAKYHNNANKSWNLSALCYLPGQQAISFLNQIIIEEQYSGEKEILGIFGSTAIPSFMTCLQRDHQRLWIFTLFIGASELALPMAQRLQKKMAYKDAVNWLANNPRHAAAGLLPLALGKPCQNREYARQALLLLVKLNQRETIEEIAQGYNQPDILAALATLFDSDPLEEHPAKIAPLPGFYQFTLWRRPRLKSNNLPLPDDAMCHLGTMLSFPRDITAYAGLEIIKDTFTRDSLADFGWDLYTAWTEAGAPAKENWAFTSLGILGDDDTARKLTPLIRAWPGESQHKRAVYGLDVLASIGSDIALMLLNGIAQKIKFAALQEHASDKINMVAKNRGLTMAELEDRLAPDLGLDINGSLTLDFGPRQFTVGFDETLKPMVRDANGKVLKDLPKPNQSDDKTLATDAVNLFKQLKKDVRAIASQQIDRLEQAMCQRRRWTAEQVRLFLVEHPLVRHLTRRLLWGVYTEENTLIACFRVAEDSTYSDAQDELFTLPAGNIGIPHVLEISPESAAAFGQIYADYEKLPPFRQLDRGYYHLTDNERDTHELIRWQGRLCQAGRIVGLERRGWQRLEESGSVYAMRKSTPYGALELETEHFSLIYGETGYSDLLPVESVKITSPGERYSTQPSLTFSALDAITASELINDIESLFD</sequence>
<accession>A0A0H3MEM7</accession>
<dbReference type="PANTHER" id="PTHR30634">
    <property type="entry name" value="OUTER MEMBRANE LOLAB LIPOPROTEIN INSERTION APPARATUS"/>
    <property type="match status" value="1"/>
</dbReference>
<dbReference type="CDD" id="cd07996">
    <property type="entry name" value="WGR_MMR_like"/>
    <property type="match status" value="1"/>
</dbReference>
<protein>
    <submittedName>
        <fullName evidence="2">Putative conserved protein involved in molybdate metabolism</fullName>
    </submittedName>
</protein>
<evidence type="ECO:0000313" key="3">
    <source>
        <dbReference type="Proteomes" id="UP000000749"/>
    </source>
</evidence>
<feature type="domain" description="WGR" evidence="1">
    <location>
        <begin position="2"/>
        <end position="78"/>
    </location>
</feature>
<dbReference type="Pfam" id="PF05406">
    <property type="entry name" value="WGR"/>
    <property type="match status" value="1"/>
</dbReference>
<dbReference type="InterPro" id="IPR050458">
    <property type="entry name" value="LolB"/>
</dbReference>
<dbReference type="InterPro" id="IPR008893">
    <property type="entry name" value="WGR_domain"/>
</dbReference>
<evidence type="ECO:0000313" key="2">
    <source>
        <dbReference type="EMBL" id="CAR17038.1"/>
    </source>
</evidence>
<dbReference type="STRING" id="585057.ECIAI39_0901"/>
<proteinExistence type="predicted"/>
<dbReference type="AlphaFoldDB" id="A0A0H3MEM7"/>
<dbReference type="HOGENOM" id="CLU_006807_1_0_6"/>
<dbReference type="SUPFAM" id="SSF142921">
    <property type="entry name" value="WGR domain-like"/>
    <property type="match status" value="1"/>
</dbReference>